<name>A0A7W6BWY9_9HYPH</name>
<protein>
    <recommendedName>
        <fullName evidence="2">Bacteriophage tail tape measure N-terminal domain-containing protein</fullName>
    </recommendedName>
</protein>
<dbReference type="AlphaFoldDB" id="A0A7W6BWY9"/>
<feature type="coiled-coil region" evidence="1">
    <location>
        <begin position="571"/>
        <end position="598"/>
    </location>
</feature>
<evidence type="ECO:0000256" key="1">
    <source>
        <dbReference type="SAM" id="Coils"/>
    </source>
</evidence>
<dbReference type="OrthoDB" id="7904110at2"/>
<dbReference type="InterPro" id="IPR009628">
    <property type="entry name" value="Phage_tape_measure_N"/>
</dbReference>
<comment type="caution">
    <text evidence="3">The sequence shown here is derived from an EMBL/GenBank/DDBJ whole genome shotgun (WGS) entry which is preliminary data.</text>
</comment>
<dbReference type="Proteomes" id="UP000531216">
    <property type="component" value="Unassembled WGS sequence"/>
</dbReference>
<sequence length="1015" mass="106479">MAAAEFKRKLVVSADTSDLQKGARDVAAFGQQTESATATLKRMKDQLDPAAYKSLAAGMKPAIEAERQMASMTKALTAELKPFGEALRKQQTDSLKAAEAVNRLAAAELKRAESLRRAYDDTYANAQRYLKVEQAVAHQMELRNLSVEQGNVILATAAKRFDQMGKGAEAANQNVKLTSGQVQGLGFQINDMATMLAMGASPFQIMASQAGQVAQVLQEGGGVKSSIGAIATAVGGFVTSLGPVGIALGATTAAAGALWLMSDGPEAKAAKNSMDEFKRSIDAVRDSFGEAGRAADLVYSAGAKLTQGMALGQLVDSMKTAKEEMKEAVENLGRGEAVRLDMGTLGSAKAVLDLFNGEVRNAQAEIRELYGQFTRGEIEAKAFVERMAQIQIKPGASDEVRALAGEMRRLGTDVMNAATNTQALQAAMDAIVNSRSRLPKPAAQDRPDNAALERRFGDRINPDVTDDLRKQLEDQAAALTKTETATRSYSDAVAEQKASIEKSVAELRLQVDMYGESEGAIAAARFKLDAMTEAQRAANDAKAGAIDPALVDQINREADEIGRLTDKIRTNTSAERERQKAAEDAKRQRERIAEFTADVEFERSILGFTDSEQEIRQTIRNLDVDFDSFEGQRLAAAMRFNDSVRAQQDAMADMGDTAKDVFGDIIEALGKGGDLVDNLAQALGGLGQKLASAGLERMLGGLFGGGQSGRNNVVSILGGVAANSNIPIPTARPAYQSPSYPYADKYALPAATAAATKMTSASSSLADVLKDGANRIGTTARDLAAVISFETGGSFSTSIRGGAGNRHIGLIQFGPTEQKRYGAAIGQTLADQMDAVVGYLQDRGFKPGMDIYDLYSTINAGRPGRYGASDAANGGTWGSVRDKVDHQFASHFAKADSILGGTTRDLAKGVSKGVEDGIESYGAGRFDTGYAGQGATPGMSRGQAALGGLFGFAGIAANGYASGSPLSGGLSGAMGGFELGGTLASVFPSLGAAAGPLGAPAGRAAPIFKKKEKVA</sequence>
<reference evidence="3 4" key="1">
    <citation type="submission" date="2020-08" db="EMBL/GenBank/DDBJ databases">
        <title>Genomic Encyclopedia of Type Strains, Phase IV (KMG-IV): sequencing the most valuable type-strain genomes for metagenomic binning, comparative biology and taxonomic classification.</title>
        <authorList>
            <person name="Goeker M."/>
        </authorList>
    </citation>
    <scope>NUCLEOTIDE SEQUENCE [LARGE SCALE GENOMIC DNA]</scope>
    <source>
        <strain evidence="3 4">DSM 25024</strain>
    </source>
</reference>
<feature type="coiled-coil region" evidence="1">
    <location>
        <begin position="311"/>
        <end position="372"/>
    </location>
</feature>
<keyword evidence="4" id="KW-1185">Reference proteome</keyword>
<organism evidence="3 4">
    <name type="scientific">Aureimonas phyllosphaerae</name>
    <dbReference type="NCBI Taxonomy" id="1166078"/>
    <lineage>
        <taxon>Bacteria</taxon>
        <taxon>Pseudomonadati</taxon>
        <taxon>Pseudomonadota</taxon>
        <taxon>Alphaproteobacteria</taxon>
        <taxon>Hyphomicrobiales</taxon>
        <taxon>Aurantimonadaceae</taxon>
        <taxon>Aureimonas</taxon>
    </lineage>
</organism>
<dbReference type="Pfam" id="PF06791">
    <property type="entry name" value="TMP_2"/>
    <property type="match status" value="1"/>
</dbReference>
<evidence type="ECO:0000313" key="4">
    <source>
        <dbReference type="Proteomes" id="UP000531216"/>
    </source>
</evidence>
<keyword evidence="1" id="KW-0175">Coiled coil</keyword>
<gene>
    <name evidence="3" type="ORF">GGR05_000398</name>
</gene>
<evidence type="ECO:0000259" key="2">
    <source>
        <dbReference type="Pfam" id="PF06791"/>
    </source>
</evidence>
<evidence type="ECO:0000313" key="3">
    <source>
        <dbReference type="EMBL" id="MBB3934287.1"/>
    </source>
</evidence>
<dbReference type="RefSeq" id="WP_090958616.1">
    <property type="nucleotide sequence ID" value="NZ_FOOA01000001.1"/>
</dbReference>
<dbReference type="EMBL" id="JACIDO010000001">
    <property type="protein sequence ID" value="MBB3934287.1"/>
    <property type="molecule type" value="Genomic_DNA"/>
</dbReference>
<accession>A0A7W6BWY9</accession>
<proteinExistence type="predicted"/>
<feature type="domain" description="Bacteriophage tail tape measure N-terminal" evidence="2">
    <location>
        <begin position="168"/>
        <end position="328"/>
    </location>
</feature>